<dbReference type="AlphaFoldDB" id="A0A3D9XZ01"/>
<dbReference type="RefSeq" id="WP_166435469.1">
    <property type="nucleotide sequence ID" value="NZ_CP038196.1"/>
</dbReference>
<dbReference type="GO" id="GO:0003677">
    <property type="term" value="F:DNA binding"/>
    <property type="evidence" value="ECO:0007669"/>
    <property type="project" value="UniProtKB-KW"/>
</dbReference>
<dbReference type="PANTHER" id="PTHR34580:SF1">
    <property type="entry name" value="PROTEIN PAFC"/>
    <property type="match status" value="1"/>
</dbReference>
<feature type="domain" description="WCX" evidence="2">
    <location>
        <begin position="251"/>
        <end position="325"/>
    </location>
</feature>
<dbReference type="Pfam" id="PF25583">
    <property type="entry name" value="WCX"/>
    <property type="match status" value="1"/>
</dbReference>
<proteinExistence type="predicted"/>
<dbReference type="InterPro" id="IPR057727">
    <property type="entry name" value="WCX_dom"/>
</dbReference>
<dbReference type="PROSITE" id="PS52050">
    <property type="entry name" value="WYL"/>
    <property type="match status" value="1"/>
</dbReference>
<accession>A0A3D9XZ01</accession>
<dbReference type="InterPro" id="IPR026881">
    <property type="entry name" value="WYL_dom"/>
</dbReference>
<feature type="domain" description="WYL" evidence="1">
    <location>
        <begin position="155"/>
        <end position="221"/>
    </location>
</feature>
<evidence type="ECO:0000259" key="1">
    <source>
        <dbReference type="Pfam" id="PF13280"/>
    </source>
</evidence>
<keyword evidence="3" id="KW-0238">DNA-binding</keyword>
<dbReference type="EMBL" id="QTUJ01000001">
    <property type="protein sequence ID" value="REF73522.1"/>
    <property type="molecule type" value="Genomic_DNA"/>
</dbReference>
<evidence type="ECO:0000313" key="4">
    <source>
        <dbReference type="Proteomes" id="UP000256941"/>
    </source>
</evidence>
<sequence>MTDARYAQYENLLRLLIMLEGRSDGIGIADIEEVAGIQRRAAERMRDVLLRALPQLEEVREGASKRWRLEAPVLNRSLAPTLEDLAALNRAVAVLEASGDAGTADCLSTLSDRLRAALERRSRARFEIDLEALLEADGVVHRPGPREVLDAEVVGCLREAILGGCWVELDMQTDAGRMSWRNRVGPIAFLLGEGRQYLVGFSDYRQQVQLFRLARLRGARVLSEAYERPEGFDLSRWLARSFGTWRDQPQAVEWRFAAHVAADVRQFRFHPDQRLTDETDGSVTVRFTASGLDEMGWHLFRWGDAVRVVAPDALRERYAEMLAAAEAALDGGQGGGQGKLTGKSRS</sequence>
<gene>
    <name evidence="3" type="ORF">BDD41_2087</name>
</gene>
<reference evidence="3 4" key="1">
    <citation type="submission" date="2018-08" db="EMBL/GenBank/DDBJ databases">
        <title>Genomic Encyclopedia of Archaeal and Bacterial Type Strains, Phase II (KMG-II): from individual species to whole genera.</title>
        <authorList>
            <person name="Goeker M."/>
        </authorList>
    </citation>
    <scope>NUCLEOTIDE SEQUENCE [LARGE SCALE GENOMIC DNA]</scope>
    <source>
        <strain evidence="3 4">DSM 17099</strain>
    </source>
</reference>
<comment type="caution">
    <text evidence="3">The sequence shown here is derived from an EMBL/GenBank/DDBJ whole genome shotgun (WGS) entry which is preliminary data.</text>
</comment>
<dbReference type="Proteomes" id="UP000256941">
    <property type="component" value="Unassembled WGS sequence"/>
</dbReference>
<dbReference type="PANTHER" id="PTHR34580">
    <property type="match status" value="1"/>
</dbReference>
<protein>
    <submittedName>
        <fullName evidence="3">Putative DNA-binding transcriptional regulator YafY</fullName>
    </submittedName>
</protein>
<evidence type="ECO:0000313" key="3">
    <source>
        <dbReference type="EMBL" id="REF73522.1"/>
    </source>
</evidence>
<name>A0A3D9XZ01_PARVE</name>
<evidence type="ECO:0000259" key="2">
    <source>
        <dbReference type="Pfam" id="PF25583"/>
    </source>
</evidence>
<dbReference type="Pfam" id="PF13280">
    <property type="entry name" value="WYL"/>
    <property type="match status" value="1"/>
</dbReference>
<organism evidence="3 4">
    <name type="scientific">Paracoccus versutus</name>
    <name type="common">Thiobacillus versutus</name>
    <dbReference type="NCBI Taxonomy" id="34007"/>
    <lineage>
        <taxon>Bacteria</taxon>
        <taxon>Pseudomonadati</taxon>
        <taxon>Pseudomonadota</taxon>
        <taxon>Alphaproteobacteria</taxon>
        <taxon>Rhodobacterales</taxon>
        <taxon>Paracoccaceae</taxon>
        <taxon>Paracoccus</taxon>
    </lineage>
</organism>
<dbReference type="InterPro" id="IPR051534">
    <property type="entry name" value="CBASS_pafABC_assoc_protein"/>
</dbReference>